<feature type="transmembrane region" description="Helical" evidence="10">
    <location>
        <begin position="277"/>
        <end position="301"/>
    </location>
</feature>
<sequence length="313" mass="34502">MYAYIVKRLALVFLVMSGVTVITFGAMYLAPGDPAEIIATARYGQDLTPGQIEWVRSTEHLDDPVYIQYLTWLNHIIRLDLGRSLITFDDVAEEIAVRFPTTLTLALASLILSLCIGIPVGIISALHKNAFLDYTTTSIALLGVSMPNFWLGLILIWFFSLYLRVLPSFGSGGISHLILPAVTLGASMAAITMRLMRSSMLDVMGQEYIATARAKGLDKRTVLFRHALKNALLPVITFSGLQLGFLLGGTVIVETIFAWPGIGKLLVDSIYARDYSMIQGCVLLIGLLFAITNLAIDLLYASIDPRIRYDRHD</sequence>
<reference evidence="12 13" key="1">
    <citation type="submission" date="2019-08" db="EMBL/GenBank/DDBJ databases">
        <authorList>
            <person name="Chen S.-C."/>
            <person name="Lai M.-C."/>
            <person name="You Y.-T."/>
        </authorList>
    </citation>
    <scope>NUCLEOTIDE SEQUENCE [LARGE SCALE GENOMIC DNA]</scope>
    <source>
        <strain evidence="12 13">P2F9704a</strain>
    </source>
</reference>
<dbReference type="InterPro" id="IPR035906">
    <property type="entry name" value="MetI-like_sf"/>
</dbReference>
<dbReference type="RefSeq" id="WP_255331307.1">
    <property type="nucleotide sequence ID" value="NZ_VOTZ01000001.1"/>
</dbReference>
<proteinExistence type="inferred from homology"/>
<feature type="transmembrane region" description="Helical" evidence="10">
    <location>
        <begin position="105"/>
        <end position="127"/>
    </location>
</feature>
<name>A0ABD4THX0_9EURY</name>
<dbReference type="EMBL" id="VOTZ01000001">
    <property type="protein sequence ID" value="MCQ1537404.1"/>
    <property type="molecule type" value="Genomic_DNA"/>
</dbReference>
<keyword evidence="6 10" id="KW-1133">Transmembrane helix</keyword>
<feature type="transmembrane region" description="Helical" evidence="10">
    <location>
        <begin position="9"/>
        <end position="30"/>
    </location>
</feature>
<evidence type="ECO:0000256" key="3">
    <source>
        <dbReference type="ARBA" id="ARBA00022475"/>
    </source>
</evidence>
<gene>
    <name evidence="12" type="ORF">FTO68_00060</name>
</gene>
<evidence type="ECO:0000256" key="2">
    <source>
        <dbReference type="ARBA" id="ARBA00022448"/>
    </source>
</evidence>
<keyword evidence="5 10" id="KW-0812">Transmembrane</keyword>
<dbReference type="InterPro" id="IPR045621">
    <property type="entry name" value="BPD_transp_1_N"/>
</dbReference>
<dbReference type="AlphaFoldDB" id="A0ABD4THX0"/>
<evidence type="ECO:0000256" key="5">
    <source>
        <dbReference type="ARBA" id="ARBA00022692"/>
    </source>
</evidence>
<dbReference type="Pfam" id="PF00528">
    <property type="entry name" value="BPD_transp_1"/>
    <property type="match status" value="1"/>
</dbReference>
<feature type="transmembrane region" description="Helical" evidence="10">
    <location>
        <begin position="231"/>
        <end position="257"/>
    </location>
</feature>
<comment type="subcellular location">
    <subcellularLocation>
        <location evidence="1 10">Cell membrane</location>
        <topology evidence="1 10">Multi-pass membrane protein</topology>
    </subcellularLocation>
</comment>
<keyword evidence="4" id="KW-0533">Nickel</keyword>
<dbReference type="SUPFAM" id="SSF161098">
    <property type="entry name" value="MetI-like"/>
    <property type="match status" value="1"/>
</dbReference>
<evidence type="ECO:0000256" key="8">
    <source>
        <dbReference type="ARBA" id="ARBA00023136"/>
    </source>
</evidence>
<dbReference type="GO" id="GO:0006811">
    <property type="term" value="P:monoatomic ion transport"/>
    <property type="evidence" value="ECO:0007669"/>
    <property type="project" value="UniProtKB-KW"/>
</dbReference>
<dbReference type="Proteomes" id="UP001524383">
    <property type="component" value="Unassembled WGS sequence"/>
</dbReference>
<evidence type="ECO:0000259" key="11">
    <source>
        <dbReference type="PROSITE" id="PS50928"/>
    </source>
</evidence>
<dbReference type="Gene3D" id="1.10.3720.10">
    <property type="entry name" value="MetI-like"/>
    <property type="match status" value="1"/>
</dbReference>
<keyword evidence="13" id="KW-1185">Reference proteome</keyword>
<evidence type="ECO:0000256" key="7">
    <source>
        <dbReference type="ARBA" id="ARBA00023065"/>
    </source>
</evidence>
<feature type="transmembrane region" description="Helical" evidence="10">
    <location>
        <begin position="174"/>
        <end position="196"/>
    </location>
</feature>
<keyword evidence="2 10" id="KW-0813">Transport</keyword>
<protein>
    <submittedName>
        <fullName evidence="12">ABC transporter permease</fullName>
    </submittedName>
</protein>
<organism evidence="12 13">
    <name type="scientific">Methanocalculus taiwanensis</name>
    <dbReference type="NCBI Taxonomy" id="106207"/>
    <lineage>
        <taxon>Archaea</taxon>
        <taxon>Methanobacteriati</taxon>
        <taxon>Methanobacteriota</taxon>
        <taxon>Stenosarchaea group</taxon>
        <taxon>Methanomicrobia</taxon>
        <taxon>Methanomicrobiales</taxon>
        <taxon>Methanocalculaceae</taxon>
        <taxon>Methanocalculus</taxon>
    </lineage>
</organism>
<dbReference type="PANTHER" id="PTHR43163:SF6">
    <property type="entry name" value="DIPEPTIDE TRANSPORT SYSTEM PERMEASE PROTEIN DPPB-RELATED"/>
    <property type="match status" value="1"/>
</dbReference>
<keyword evidence="8 10" id="KW-0472">Membrane</keyword>
<evidence type="ECO:0000256" key="10">
    <source>
        <dbReference type="RuleBase" id="RU363032"/>
    </source>
</evidence>
<comment type="similarity">
    <text evidence="9">Belongs to the binding-protein-dependent transport system permease family. OppBC subfamily.</text>
</comment>
<keyword evidence="7" id="KW-0406">Ion transport</keyword>
<evidence type="ECO:0000313" key="12">
    <source>
        <dbReference type="EMBL" id="MCQ1537404.1"/>
    </source>
</evidence>
<comment type="caution">
    <text evidence="12">The sequence shown here is derived from an EMBL/GenBank/DDBJ whole genome shotgun (WGS) entry which is preliminary data.</text>
</comment>
<dbReference type="GO" id="GO:0005886">
    <property type="term" value="C:plasma membrane"/>
    <property type="evidence" value="ECO:0007669"/>
    <property type="project" value="UniProtKB-SubCell"/>
</dbReference>
<dbReference type="CDD" id="cd06261">
    <property type="entry name" value="TM_PBP2"/>
    <property type="match status" value="1"/>
</dbReference>
<evidence type="ECO:0000256" key="9">
    <source>
        <dbReference type="ARBA" id="ARBA00024202"/>
    </source>
</evidence>
<dbReference type="InterPro" id="IPR000515">
    <property type="entry name" value="MetI-like"/>
</dbReference>
<accession>A0ABD4THX0</accession>
<dbReference type="PROSITE" id="PS50928">
    <property type="entry name" value="ABC_TM1"/>
    <property type="match status" value="1"/>
</dbReference>
<feature type="domain" description="ABC transmembrane type-1" evidence="11">
    <location>
        <begin position="99"/>
        <end position="300"/>
    </location>
</feature>
<dbReference type="InterPro" id="IPR050045">
    <property type="entry name" value="Opp2B"/>
</dbReference>
<evidence type="ECO:0000313" key="13">
    <source>
        <dbReference type="Proteomes" id="UP001524383"/>
    </source>
</evidence>
<evidence type="ECO:0000256" key="6">
    <source>
        <dbReference type="ARBA" id="ARBA00022989"/>
    </source>
</evidence>
<dbReference type="PANTHER" id="PTHR43163">
    <property type="entry name" value="DIPEPTIDE TRANSPORT SYSTEM PERMEASE PROTEIN DPPB-RELATED"/>
    <property type="match status" value="1"/>
</dbReference>
<dbReference type="NCBIfam" id="NF045470">
    <property type="entry name" value="Opp2B"/>
    <property type="match status" value="1"/>
</dbReference>
<dbReference type="Pfam" id="PF19300">
    <property type="entry name" value="BPD_transp_1_N"/>
    <property type="match status" value="1"/>
</dbReference>
<evidence type="ECO:0000256" key="4">
    <source>
        <dbReference type="ARBA" id="ARBA00022596"/>
    </source>
</evidence>
<feature type="transmembrane region" description="Helical" evidence="10">
    <location>
        <begin position="139"/>
        <end position="162"/>
    </location>
</feature>
<keyword evidence="3" id="KW-1003">Cell membrane</keyword>
<evidence type="ECO:0000256" key="1">
    <source>
        <dbReference type="ARBA" id="ARBA00004651"/>
    </source>
</evidence>